<evidence type="ECO:0000313" key="2">
    <source>
        <dbReference type="Proteomes" id="UP000887159"/>
    </source>
</evidence>
<evidence type="ECO:0000313" key="1">
    <source>
        <dbReference type="EMBL" id="GFY34162.1"/>
    </source>
</evidence>
<sequence>MPDDKVVKKVLYFNSHWDSEAWKTKAEMGRLIGIRLRDYKRENLENTKDNTDAQVREQVNFCSSYGLANSEGTSVAHTQISGFKVHSTRGDKNEWSNDNPSSFQTEIILYQVSLLKAWHIPLLKGHKKEKLRHSNTPRYSKRHF</sequence>
<reference evidence="1" key="1">
    <citation type="submission" date="2020-08" db="EMBL/GenBank/DDBJ databases">
        <title>Multicomponent nature underlies the extraordinary mechanical properties of spider dragline silk.</title>
        <authorList>
            <person name="Kono N."/>
            <person name="Nakamura H."/>
            <person name="Mori M."/>
            <person name="Yoshida Y."/>
            <person name="Ohtoshi R."/>
            <person name="Malay A.D."/>
            <person name="Moran D.A.P."/>
            <person name="Tomita M."/>
            <person name="Numata K."/>
            <person name="Arakawa K."/>
        </authorList>
    </citation>
    <scope>NUCLEOTIDE SEQUENCE</scope>
</reference>
<comment type="caution">
    <text evidence="1">The sequence shown here is derived from an EMBL/GenBank/DDBJ whole genome shotgun (WGS) entry which is preliminary data.</text>
</comment>
<protein>
    <submittedName>
        <fullName evidence="1">Uncharacterized protein</fullName>
    </submittedName>
</protein>
<dbReference type="Proteomes" id="UP000887159">
    <property type="component" value="Unassembled WGS sequence"/>
</dbReference>
<dbReference type="AlphaFoldDB" id="A0A8X6WFN1"/>
<proteinExistence type="predicted"/>
<accession>A0A8X6WFN1</accession>
<name>A0A8X6WFN1_TRICX</name>
<dbReference type="EMBL" id="BMAU01021422">
    <property type="protein sequence ID" value="GFY34162.1"/>
    <property type="molecule type" value="Genomic_DNA"/>
</dbReference>
<gene>
    <name evidence="1" type="ORF">TNCV_2504651</name>
</gene>
<keyword evidence="2" id="KW-1185">Reference proteome</keyword>
<organism evidence="1 2">
    <name type="scientific">Trichonephila clavipes</name>
    <name type="common">Golden silk orbweaver</name>
    <name type="synonym">Nephila clavipes</name>
    <dbReference type="NCBI Taxonomy" id="2585209"/>
    <lineage>
        <taxon>Eukaryota</taxon>
        <taxon>Metazoa</taxon>
        <taxon>Ecdysozoa</taxon>
        <taxon>Arthropoda</taxon>
        <taxon>Chelicerata</taxon>
        <taxon>Arachnida</taxon>
        <taxon>Araneae</taxon>
        <taxon>Araneomorphae</taxon>
        <taxon>Entelegynae</taxon>
        <taxon>Araneoidea</taxon>
        <taxon>Nephilidae</taxon>
        <taxon>Trichonephila</taxon>
    </lineage>
</organism>